<keyword evidence="5" id="KW-1015">Disulfide bond</keyword>
<evidence type="ECO:0000256" key="2">
    <source>
        <dbReference type="ARBA" id="ARBA00022792"/>
    </source>
</evidence>
<dbReference type="InterPro" id="IPR035427">
    <property type="entry name" value="Tim10-like_dom_sf"/>
</dbReference>
<comment type="similarity">
    <text evidence="1 5">Belongs to the small Tim family.</text>
</comment>
<comment type="domain">
    <text evidence="5">The twin CX3C motif contains 4 conserved Cys residues that form 2 disulfide bonds in the mitochondrial intermembrane space.</text>
</comment>
<dbReference type="STRING" id="1555241.A0A4P9XDJ6"/>
<evidence type="ECO:0000256" key="5">
    <source>
        <dbReference type="RuleBase" id="RU367043"/>
    </source>
</evidence>
<comment type="subcellular location">
    <subcellularLocation>
        <location evidence="5">Mitochondrion inner membrane</location>
        <topology evidence="5">Peripheral membrane protein</topology>
        <orientation evidence="5">Intermembrane side</orientation>
    </subcellularLocation>
</comment>
<dbReference type="OrthoDB" id="7813104at2759"/>
<keyword evidence="5" id="KW-0813">Transport</keyword>
<dbReference type="Proteomes" id="UP000274922">
    <property type="component" value="Unassembled WGS sequence"/>
</dbReference>
<feature type="domain" description="Tim10-like" evidence="6">
    <location>
        <begin position="10"/>
        <end position="67"/>
    </location>
</feature>
<dbReference type="InterPro" id="IPR004217">
    <property type="entry name" value="Tim10-like"/>
</dbReference>
<dbReference type="GO" id="GO:0005743">
    <property type="term" value="C:mitochondrial inner membrane"/>
    <property type="evidence" value="ECO:0007669"/>
    <property type="project" value="UniProtKB-SubCell"/>
</dbReference>
<dbReference type="GO" id="GO:0015031">
    <property type="term" value="P:protein transport"/>
    <property type="evidence" value="ECO:0007669"/>
    <property type="project" value="UniProtKB-KW"/>
</dbReference>
<dbReference type="Gene3D" id="1.10.287.810">
    <property type="entry name" value="Mitochondrial import inner membrane translocase subunit tim13 like domains"/>
    <property type="match status" value="1"/>
</dbReference>
<gene>
    <name evidence="7" type="ORF">CXG81DRAFT_9370</name>
</gene>
<keyword evidence="8" id="KW-1185">Reference proteome</keyword>
<keyword evidence="5" id="KW-0143">Chaperone</keyword>
<comment type="subunit">
    <text evidence="5">Heterohexamer.</text>
</comment>
<evidence type="ECO:0000256" key="4">
    <source>
        <dbReference type="ARBA" id="ARBA00023010"/>
    </source>
</evidence>
<name>A0A4P9XDJ6_9FUNG</name>
<evidence type="ECO:0000256" key="3">
    <source>
        <dbReference type="ARBA" id="ARBA00022927"/>
    </source>
</evidence>
<dbReference type="EMBL" id="ML014121">
    <property type="protein sequence ID" value="RKP03532.1"/>
    <property type="molecule type" value="Genomic_DNA"/>
</dbReference>
<dbReference type="Pfam" id="PF02953">
    <property type="entry name" value="zf-Tim10_DDP"/>
    <property type="match status" value="1"/>
</dbReference>
<evidence type="ECO:0000259" key="6">
    <source>
        <dbReference type="Pfam" id="PF02953"/>
    </source>
</evidence>
<keyword evidence="3 5" id="KW-0653">Protein transport</keyword>
<protein>
    <recommendedName>
        <fullName evidence="5">Mitochondrial import inner membrane translocase subunit</fullName>
    </recommendedName>
</protein>
<accession>A0A4P9XDJ6</accession>
<sequence length="77" mass="8803">MAISKTEVIDQVKREMALANFQRINSKCFKLCVTRPGTTFTSAEKECVNQCTDRFQDAWNLISQTYMARLKRDGGAH</sequence>
<evidence type="ECO:0000313" key="7">
    <source>
        <dbReference type="EMBL" id="RKP03532.1"/>
    </source>
</evidence>
<evidence type="ECO:0000313" key="8">
    <source>
        <dbReference type="Proteomes" id="UP000274922"/>
    </source>
</evidence>
<keyword evidence="5" id="KW-0496">Mitochondrion</keyword>
<evidence type="ECO:0000256" key="1">
    <source>
        <dbReference type="ARBA" id="ARBA00006720"/>
    </source>
</evidence>
<keyword evidence="2 5" id="KW-0472">Membrane</keyword>
<proteinExistence type="inferred from homology"/>
<keyword evidence="2 5" id="KW-0999">Mitochondrion inner membrane</keyword>
<keyword evidence="4 5" id="KW-0811">Translocation</keyword>
<comment type="function">
    <text evidence="5">Mitochondrial intermembrane chaperone that participates in the import and insertion of some multi-pass transmembrane proteins into the mitochondrial inner membrane. Also required for the transfer of beta-barrel precursors from the TOM complex to the sorting and assembly machinery (SAM complex) of the outer membrane. Acts as a chaperone-like protein that protects the hydrophobic precursors from aggregation and guide them through the mitochondrial intermembrane space.</text>
</comment>
<dbReference type="SUPFAM" id="SSF144122">
    <property type="entry name" value="Tim10-like"/>
    <property type="match status" value="1"/>
</dbReference>
<reference evidence="8" key="1">
    <citation type="journal article" date="2018" name="Nat. Microbiol.">
        <title>Leveraging single-cell genomics to expand the fungal tree of life.</title>
        <authorList>
            <person name="Ahrendt S.R."/>
            <person name="Quandt C.A."/>
            <person name="Ciobanu D."/>
            <person name="Clum A."/>
            <person name="Salamov A."/>
            <person name="Andreopoulos B."/>
            <person name="Cheng J.F."/>
            <person name="Woyke T."/>
            <person name="Pelin A."/>
            <person name="Henrissat B."/>
            <person name="Reynolds N.K."/>
            <person name="Benny G.L."/>
            <person name="Smith M.E."/>
            <person name="James T.Y."/>
            <person name="Grigoriev I.V."/>
        </authorList>
    </citation>
    <scope>NUCLEOTIDE SEQUENCE [LARGE SCALE GENOMIC DNA]</scope>
    <source>
        <strain evidence="8">ATCC 52028</strain>
    </source>
</reference>
<dbReference type="AlphaFoldDB" id="A0A4P9XDJ6"/>
<organism evidence="7 8">
    <name type="scientific">Caulochytrium protostelioides</name>
    <dbReference type="NCBI Taxonomy" id="1555241"/>
    <lineage>
        <taxon>Eukaryota</taxon>
        <taxon>Fungi</taxon>
        <taxon>Fungi incertae sedis</taxon>
        <taxon>Chytridiomycota</taxon>
        <taxon>Chytridiomycota incertae sedis</taxon>
        <taxon>Chytridiomycetes</taxon>
        <taxon>Caulochytriales</taxon>
        <taxon>Caulochytriaceae</taxon>
        <taxon>Caulochytrium</taxon>
    </lineage>
</organism>